<gene>
    <name evidence="2" type="ORF">BT63DRAFT_63260</name>
</gene>
<feature type="region of interest" description="Disordered" evidence="1">
    <location>
        <begin position="221"/>
        <end position="243"/>
    </location>
</feature>
<accession>A0A6A6TZ70</accession>
<organism evidence="2 3">
    <name type="scientific">Microthyrium microscopicum</name>
    <dbReference type="NCBI Taxonomy" id="703497"/>
    <lineage>
        <taxon>Eukaryota</taxon>
        <taxon>Fungi</taxon>
        <taxon>Dikarya</taxon>
        <taxon>Ascomycota</taxon>
        <taxon>Pezizomycotina</taxon>
        <taxon>Dothideomycetes</taxon>
        <taxon>Dothideomycetes incertae sedis</taxon>
        <taxon>Microthyriales</taxon>
        <taxon>Microthyriaceae</taxon>
        <taxon>Microthyrium</taxon>
    </lineage>
</organism>
<dbReference type="AlphaFoldDB" id="A0A6A6TZ70"/>
<evidence type="ECO:0000256" key="1">
    <source>
        <dbReference type="SAM" id="MobiDB-lite"/>
    </source>
</evidence>
<reference evidence="2" key="1">
    <citation type="journal article" date="2020" name="Stud. Mycol.">
        <title>101 Dothideomycetes genomes: a test case for predicting lifestyles and emergence of pathogens.</title>
        <authorList>
            <person name="Haridas S."/>
            <person name="Albert R."/>
            <person name="Binder M."/>
            <person name="Bloem J."/>
            <person name="Labutti K."/>
            <person name="Salamov A."/>
            <person name="Andreopoulos B."/>
            <person name="Baker S."/>
            <person name="Barry K."/>
            <person name="Bills G."/>
            <person name="Bluhm B."/>
            <person name="Cannon C."/>
            <person name="Castanera R."/>
            <person name="Culley D."/>
            <person name="Daum C."/>
            <person name="Ezra D."/>
            <person name="Gonzalez J."/>
            <person name="Henrissat B."/>
            <person name="Kuo A."/>
            <person name="Liang C."/>
            <person name="Lipzen A."/>
            <person name="Lutzoni F."/>
            <person name="Magnuson J."/>
            <person name="Mondo S."/>
            <person name="Nolan M."/>
            <person name="Ohm R."/>
            <person name="Pangilinan J."/>
            <person name="Park H.-J."/>
            <person name="Ramirez L."/>
            <person name="Alfaro M."/>
            <person name="Sun H."/>
            <person name="Tritt A."/>
            <person name="Yoshinaga Y."/>
            <person name="Zwiers L.-H."/>
            <person name="Turgeon B."/>
            <person name="Goodwin S."/>
            <person name="Spatafora J."/>
            <person name="Crous P."/>
            <person name="Grigoriev I."/>
        </authorList>
    </citation>
    <scope>NUCLEOTIDE SEQUENCE</scope>
    <source>
        <strain evidence="2">CBS 115976</strain>
    </source>
</reference>
<dbReference type="EMBL" id="MU004240">
    <property type="protein sequence ID" value="KAF2665379.1"/>
    <property type="molecule type" value="Genomic_DNA"/>
</dbReference>
<keyword evidence="3" id="KW-1185">Reference proteome</keyword>
<name>A0A6A6TZ70_9PEZI</name>
<evidence type="ECO:0000313" key="3">
    <source>
        <dbReference type="Proteomes" id="UP000799302"/>
    </source>
</evidence>
<dbReference type="OrthoDB" id="5345494at2759"/>
<evidence type="ECO:0000313" key="2">
    <source>
        <dbReference type="EMBL" id="KAF2665379.1"/>
    </source>
</evidence>
<dbReference type="Proteomes" id="UP000799302">
    <property type="component" value="Unassembled WGS sequence"/>
</dbReference>
<protein>
    <submittedName>
        <fullName evidence="2">Uncharacterized protein</fullName>
    </submittedName>
</protein>
<sequence>MPSGSPGLQFANFTDIPITSSLSVQDMCTFAIQIDPKPATSLYDVLANSLISSRIVTQIPLTSLLAIASTNHQYRNLITREPRLSSSFQYLNLAPVKRAALDSNADINSSHWGNQRMDEGVTEDEFYSSPLRSIFNRMEKKDWLFNISTLMLDGLTVPTEIVREIIMEDRFNVRILSIRGVKQLNHQRLCQTLKYSVRPTRPEGTPKLRGLYIFGPEDPKPVKEETTNWPRRRSPTSFPETRVSDTVKAVGARLSAEWNRRSQATLAKELTDNDDKWYHSGKMIARAPHAQWAETIMACEGIIHFDAVLCRGPRHSPPKEPNADTSNYLQPAVATVSLGPTSCSSCKSCPEGPAVFGQSPSYQLPLLAPPPFNTVSIRAAQMPSSSYMYLEPNPRVIARCLDCIRERWCERCHKWWCESCYDIPAQRHTASENALADPPVHTPPQMGARRDCFGCGQTCHDCKDLYMRACTKCNNEYCIIDNDGSSIERCDWCNYSGRRTYELH</sequence>
<proteinExistence type="predicted"/>